<comment type="caution">
    <text evidence="2">The sequence shown here is derived from an EMBL/GenBank/DDBJ whole genome shotgun (WGS) entry which is preliminary data.</text>
</comment>
<evidence type="ECO:0000313" key="3">
    <source>
        <dbReference type="Proteomes" id="UP000478090"/>
    </source>
</evidence>
<reference evidence="2 3" key="1">
    <citation type="submission" date="2019-12" db="EMBL/GenBank/DDBJ databases">
        <title>Novel species isolated from a subtropical stream in China.</title>
        <authorList>
            <person name="Lu H."/>
        </authorList>
    </citation>
    <scope>NUCLEOTIDE SEQUENCE [LARGE SCALE GENOMIC DNA]</scope>
    <source>
        <strain evidence="2 3">CY13W</strain>
    </source>
</reference>
<dbReference type="EMBL" id="WWCM01000002">
    <property type="protein sequence ID" value="MYM38683.1"/>
    <property type="molecule type" value="Genomic_DNA"/>
</dbReference>
<evidence type="ECO:0000313" key="2">
    <source>
        <dbReference type="EMBL" id="MYM38683.1"/>
    </source>
</evidence>
<evidence type="ECO:0000256" key="1">
    <source>
        <dbReference type="SAM" id="SignalP"/>
    </source>
</evidence>
<dbReference type="Proteomes" id="UP000478090">
    <property type="component" value="Unassembled WGS sequence"/>
</dbReference>
<gene>
    <name evidence="2" type="ORF">GTP27_05005</name>
</gene>
<sequence>MRANLMLAAVLTAQSHAADVDQLNCPPSVPITMAPEGVSALQEWRVEGSRVLYLNSATPIAGPPEQHGDLAEYTSRRGKNTWSYTYNLQRDFPDGKWLECGYGTHNQLTLSRRMPDAIKACTFLYKRGEKAGQFDVKIDCR</sequence>
<protein>
    <submittedName>
        <fullName evidence="2">Uncharacterized protein</fullName>
    </submittedName>
</protein>
<keyword evidence="3" id="KW-1185">Reference proteome</keyword>
<feature type="signal peptide" evidence="1">
    <location>
        <begin position="1"/>
        <end position="17"/>
    </location>
</feature>
<dbReference type="NCBIfam" id="NF042415">
    <property type="entry name" value="STY0301_fam"/>
    <property type="match status" value="1"/>
</dbReference>
<accession>A0ABW9VGD7</accession>
<name>A0ABW9VGD7_9BURK</name>
<feature type="chain" id="PRO_5046010309" evidence="1">
    <location>
        <begin position="18"/>
        <end position="141"/>
    </location>
</feature>
<keyword evidence="1" id="KW-0732">Signal</keyword>
<proteinExistence type="predicted"/>
<organism evidence="2 3">
    <name type="scientific">Duganella qianjiadongensis</name>
    <dbReference type="NCBI Taxonomy" id="2692176"/>
    <lineage>
        <taxon>Bacteria</taxon>
        <taxon>Pseudomonadati</taxon>
        <taxon>Pseudomonadota</taxon>
        <taxon>Betaproteobacteria</taxon>
        <taxon>Burkholderiales</taxon>
        <taxon>Oxalobacteraceae</taxon>
        <taxon>Telluria group</taxon>
        <taxon>Duganella</taxon>
    </lineage>
</organism>
<dbReference type="InterPro" id="IPR049973">
    <property type="entry name" value="STY0301-like"/>
</dbReference>
<dbReference type="RefSeq" id="WP_161038060.1">
    <property type="nucleotide sequence ID" value="NZ_WWCM01000002.1"/>
</dbReference>